<dbReference type="EMBL" id="MEZZ01000039">
    <property type="protein sequence ID" value="OGD68114.1"/>
    <property type="molecule type" value="Genomic_DNA"/>
</dbReference>
<evidence type="ECO:0000313" key="2">
    <source>
        <dbReference type="Proteomes" id="UP000186670"/>
    </source>
</evidence>
<organism evidence="1 2">
    <name type="scientific">Candidatus Campbellbacteria bacterium RIFCSPHIGHO2_01_FULL_34_10</name>
    <dbReference type="NCBI Taxonomy" id="1797577"/>
    <lineage>
        <taxon>Bacteria</taxon>
        <taxon>Candidatus Campbelliibacteriota</taxon>
    </lineage>
</organism>
<dbReference type="Proteomes" id="UP000186670">
    <property type="component" value="Unassembled WGS sequence"/>
</dbReference>
<protein>
    <submittedName>
        <fullName evidence="1">Uncharacterized protein</fullName>
    </submittedName>
</protein>
<dbReference type="AlphaFoldDB" id="A0A1F5ELL9"/>
<proteinExistence type="predicted"/>
<sequence length="85" mass="10074">MGNRKRWLTIFLQDITEANIGRKLRDVEIKRLAEVFCEDREIASNLQEIFNLAIEKIVSEDEDWGDWDEMWKDTPIEKMSGFVVV</sequence>
<gene>
    <name evidence="1" type="ORF">A2811_00695</name>
</gene>
<accession>A0A1F5ELL9</accession>
<name>A0A1F5ELL9_9BACT</name>
<evidence type="ECO:0000313" key="1">
    <source>
        <dbReference type="EMBL" id="OGD68114.1"/>
    </source>
</evidence>
<comment type="caution">
    <text evidence="1">The sequence shown here is derived from an EMBL/GenBank/DDBJ whole genome shotgun (WGS) entry which is preliminary data.</text>
</comment>
<reference evidence="1 2" key="1">
    <citation type="journal article" date="2016" name="Nat. Commun.">
        <title>Thousands of microbial genomes shed light on interconnected biogeochemical processes in an aquifer system.</title>
        <authorList>
            <person name="Anantharaman K."/>
            <person name="Brown C.T."/>
            <person name="Hug L.A."/>
            <person name="Sharon I."/>
            <person name="Castelle C.J."/>
            <person name="Probst A.J."/>
            <person name="Thomas B.C."/>
            <person name="Singh A."/>
            <person name="Wilkins M.J."/>
            <person name="Karaoz U."/>
            <person name="Brodie E.L."/>
            <person name="Williams K.H."/>
            <person name="Hubbard S.S."/>
            <person name="Banfield J.F."/>
        </authorList>
    </citation>
    <scope>NUCLEOTIDE SEQUENCE [LARGE SCALE GENOMIC DNA]</scope>
</reference>